<keyword evidence="6" id="KW-1185">Reference proteome</keyword>
<evidence type="ECO:0000313" key="5">
    <source>
        <dbReference type="EMBL" id="MDZ5472827.1"/>
    </source>
</evidence>
<comment type="caution">
    <text evidence="5">The sequence shown here is derived from an EMBL/GenBank/DDBJ whole genome shotgun (WGS) entry which is preliminary data.</text>
</comment>
<keyword evidence="1 3" id="KW-0807">Transducer</keyword>
<dbReference type="InterPro" id="IPR004089">
    <property type="entry name" value="MCPsignal_dom"/>
</dbReference>
<evidence type="ECO:0000259" key="4">
    <source>
        <dbReference type="PROSITE" id="PS50111"/>
    </source>
</evidence>
<protein>
    <submittedName>
        <fullName evidence="5">Methyl-accepting chemotaxis protein</fullName>
    </submittedName>
</protein>
<sequence>MKTPYSFSTSKRDTEDLNGILHSFTQVVPIIQSMLPDIAVGITDREKWLNYYPSKKINLGVKQGDLINPDEPLADCIKNNKVIKTQVDAQFFGFPFTGLATPITEEGKVVGAIAIQLQEQNEKELLRISDEIVKSLTQTSSRVSDISKGADELSVTSNTLLEQSNKASLEVKSTDEVLKFIKKIADQTNLLGLNASIEAARAGEFGSGFGVVASEIRKLSNETVASTEKIKGTLTNIQTSMSEISKLVERVVLIGNKQATSTVEISEYIDEIEKMSKVLNQYASELL</sequence>
<dbReference type="RefSeq" id="WP_322447129.1">
    <property type="nucleotide sequence ID" value="NZ_JAXOFX010000009.1"/>
</dbReference>
<reference evidence="5 6" key="1">
    <citation type="submission" date="2023-11" db="EMBL/GenBank/DDBJ databases">
        <title>Bacillus jintuensis, isolated from a mudflat on the Beibu Gulf coast.</title>
        <authorList>
            <person name="Li M."/>
        </authorList>
    </citation>
    <scope>NUCLEOTIDE SEQUENCE [LARGE SCALE GENOMIC DNA]</scope>
    <source>
        <strain evidence="5 6">31A1R</strain>
    </source>
</reference>
<dbReference type="EMBL" id="JAXOFX010000009">
    <property type="protein sequence ID" value="MDZ5472827.1"/>
    <property type="molecule type" value="Genomic_DNA"/>
</dbReference>
<dbReference type="Proteomes" id="UP001290455">
    <property type="component" value="Unassembled WGS sequence"/>
</dbReference>
<feature type="domain" description="Methyl-accepting transducer" evidence="4">
    <location>
        <begin position="131"/>
        <end position="287"/>
    </location>
</feature>
<dbReference type="PRINTS" id="PR00260">
    <property type="entry name" value="CHEMTRNSDUCR"/>
</dbReference>
<dbReference type="InterPro" id="IPR004090">
    <property type="entry name" value="Chemotax_Me-accpt_rcpt"/>
</dbReference>
<evidence type="ECO:0000256" key="3">
    <source>
        <dbReference type="PROSITE-ProRule" id="PRU00284"/>
    </source>
</evidence>
<evidence type="ECO:0000256" key="1">
    <source>
        <dbReference type="ARBA" id="ARBA00023224"/>
    </source>
</evidence>
<name>A0ABU5J0A5_9BACI</name>
<accession>A0ABU5J0A5</accession>
<dbReference type="PANTHER" id="PTHR32089">
    <property type="entry name" value="METHYL-ACCEPTING CHEMOTAXIS PROTEIN MCPB"/>
    <property type="match status" value="1"/>
</dbReference>
<evidence type="ECO:0000313" key="6">
    <source>
        <dbReference type="Proteomes" id="UP001290455"/>
    </source>
</evidence>
<comment type="similarity">
    <text evidence="2">Belongs to the methyl-accepting chemotaxis (MCP) protein family.</text>
</comment>
<dbReference type="SMART" id="SM00283">
    <property type="entry name" value="MA"/>
    <property type="match status" value="1"/>
</dbReference>
<dbReference type="SUPFAM" id="SSF58104">
    <property type="entry name" value="Methyl-accepting chemotaxis protein (MCP) signaling domain"/>
    <property type="match status" value="1"/>
</dbReference>
<organism evidence="5 6">
    <name type="scientific">Robertmurraya mangrovi</name>
    <dbReference type="NCBI Taxonomy" id="3098077"/>
    <lineage>
        <taxon>Bacteria</taxon>
        <taxon>Bacillati</taxon>
        <taxon>Bacillota</taxon>
        <taxon>Bacilli</taxon>
        <taxon>Bacillales</taxon>
        <taxon>Bacillaceae</taxon>
        <taxon>Robertmurraya</taxon>
    </lineage>
</organism>
<dbReference type="PANTHER" id="PTHR32089:SF112">
    <property type="entry name" value="LYSOZYME-LIKE PROTEIN-RELATED"/>
    <property type="match status" value="1"/>
</dbReference>
<dbReference type="PROSITE" id="PS50111">
    <property type="entry name" value="CHEMOTAXIS_TRANSDUC_2"/>
    <property type="match status" value="1"/>
</dbReference>
<proteinExistence type="inferred from homology"/>
<dbReference type="Pfam" id="PF00015">
    <property type="entry name" value="MCPsignal"/>
    <property type="match status" value="1"/>
</dbReference>
<dbReference type="Gene3D" id="1.10.287.950">
    <property type="entry name" value="Methyl-accepting chemotaxis protein"/>
    <property type="match status" value="1"/>
</dbReference>
<gene>
    <name evidence="5" type="ORF">SM124_13930</name>
</gene>
<evidence type="ECO:0000256" key="2">
    <source>
        <dbReference type="ARBA" id="ARBA00029447"/>
    </source>
</evidence>